<evidence type="ECO:0000256" key="1">
    <source>
        <dbReference type="ARBA" id="ARBA00004629"/>
    </source>
</evidence>
<proteinExistence type="predicted"/>
<dbReference type="Proteomes" id="UP001234581">
    <property type="component" value="Unassembled WGS sequence"/>
</dbReference>
<comment type="subcellular location">
    <subcellularLocation>
        <location evidence="1">Chromosome</location>
        <location evidence="1">Centromere</location>
        <location evidence="1">Kinetochore</location>
    </subcellularLocation>
</comment>
<dbReference type="GO" id="GO:0004672">
    <property type="term" value="F:protein kinase activity"/>
    <property type="evidence" value="ECO:0007669"/>
    <property type="project" value="InterPro"/>
</dbReference>
<evidence type="ECO:0000313" key="9">
    <source>
        <dbReference type="Proteomes" id="UP001234581"/>
    </source>
</evidence>
<feature type="region of interest" description="Disordered" evidence="5">
    <location>
        <begin position="291"/>
        <end position="339"/>
    </location>
</feature>
<dbReference type="GO" id="GO:0000776">
    <property type="term" value="C:kinetochore"/>
    <property type="evidence" value="ECO:0007669"/>
    <property type="project" value="UniProtKB-KW"/>
</dbReference>
<dbReference type="SMART" id="SM00777">
    <property type="entry name" value="Mad3_BUB1_I"/>
    <property type="match status" value="1"/>
</dbReference>
<accession>A0AAD7V3I4</accession>
<comment type="caution">
    <text evidence="8">The sequence shown here is derived from an EMBL/GenBank/DDBJ whole genome shotgun (WGS) entry which is preliminary data.</text>
</comment>
<dbReference type="Gene3D" id="1.25.40.430">
    <property type="match status" value="1"/>
</dbReference>
<dbReference type="InterPro" id="IPR015661">
    <property type="entry name" value="Bub1/Mad3"/>
</dbReference>
<dbReference type="InterPro" id="IPR011009">
    <property type="entry name" value="Kinase-like_dom_sf"/>
</dbReference>
<evidence type="ECO:0000259" key="6">
    <source>
        <dbReference type="PROSITE" id="PS50011"/>
    </source>
</evidence>
<dbReference type="GeneID" id="83213598"/>
<dbReference type="Pfam" id="PF00069">
    <property type="entry name" value="Pkinase"/>
    <property type="match status" value="1"/>
</dbReference>
<dbReference type="Pfam" id="PF08311">
    <property type="entry name" value="Mad3_BUB1_I"/>
    <property type="match status" value="1"/>
</dbReference>
<feature type="domain" description="Protein kinase" evidence="6">
    <location>
        <begin position="445"/>
        <end position="709"/>
    </location>
</feature>
<feature type="domain" description="BUB1 N-terminal" evidence="7">
    <location>
        <begin position="1"/>
        <end position="147"/>
    </location>
</feature>
<evidence type="ECO:0000256" key="5">
    <source>
        <dbReference type="SAM" id="MobiDB-lite"/>
    </source>
</evidence>
<dbReference type="EMBL" id="JARTCD010000026">
    <property type="protein sequence ID" value="KAJ8658180.1"/>
    <property type="molecule type" value="Genomic_DNA"/>
</dbReference>
<dbReference type="InterPro" id="IPR000719">
    <property type="entry name" value="Prot_kinase_dom"/>
</dbReference>
<dbReference type="PROSITE" id="PS50011">
    <property type="entry name" value="PROTEIN_KINASE_DOM"/>
    <property type="match status" value="1"/>
</dbReference>
<keyword evidence="9" id="KW-1185">Reference proteome</keyword>
<keyword evidence="3" id="KW-0995">Kinetochore</keyword>
<dbReference type="PANTHER" id="PTHR14030">
    <property type="entry name" value="MITOTIC CHECKPOINT SERINE/THREONINE-PROTEIN KINASE BUB1"/>
    <property type="match status" value="1"/>
</dbReference>
<dbReference type="GO" id="GO:0032991">
    <property type="term" value="C:protein-containing complex"/>
    <property type="evidence" value="ECO:0007669"/>
    <property type="project" value="UniProtKB-ARBA"/>
</dbReference>
<feature type="compositionally biased region" description="Polar residues" evidence="5">
    <location>
        <begin position="227"/>
        <end position="254"/>
    </location>
</feature>
<organism evidence="8 9">
    <name type="scientific">Lichtheimia ornata</name>
    <dbReference type="NCBI Taxonomy" id="688661"/>
    <lineage>
        <taxon>Eukaryota</taxon>
        <taxon>Fungi</taxon>
        <taxon>Fungi incertae sedis</taxon>
        <taxon>Mucoromycota</taxon>
        <taxon>Mucoromycotina</taxon>
        <taxon>Mucoromycetes</taxon>
        <taxon>Mucorales</taxon>
        <taxon>Lichtheimiaceae</taxon>
        <taxon>Lichtheimia</taxon>
    </lineage>
</organism>
<dbReference type="PROSITE" id="PS00108">
    <property type="entry name" value="PROTEIN_KINASE_ST"/>
    <property type="match status" value="1"/>
</dbReference>
<dbReference type="GO" id="GO:0051754">
    <property type="term" value="P:meiotic sister chromatid cohesion, centromeric"/>
    <property type="evidence" value="ECO:0007669"/>
    <property type="project" value="TreeGrafter"/>
</dbReference>
<gene>
    <name evidence="8" type="ORF">O0I10_006187</name>
</gene>
<name>A0AAD7V3I4_9FUNG</name>
<evidence type="ECO:0000256" key="4">
    <source>
        <dbReference type="ARBA" id="ARBA00023328"/>
    </source>
</evidence>
<evidence type="ECO:0008006" key="10">
    <source>
        <dbReference type="Google" id="ProtNLM"/>
    </source>
</evidence>
<dbReference type="InterPro" id="IPR013212">
    <property type="entry name" value="Mad3/Bub1_I"/>
</dbReference>
<dbReference type="SUPFAM" id="SSF56112">
    <property type="entry name" value="Protein kinase-like (PK-like)"/>
    <property type="match status" value="1"/>
</dbReference>
<dbReference type="PROSITE" id="PS51489">
    <property type="entry name" value="BUB1_N"/>
    <property type="match status" value="1"/>
</dbReference>
<dbReference type="AlphaFoldDB" id="A0AAD7V3I4"/>
<feature type="compositionally biased region" description="Low complexity" evidence="5">
    <location>
        <begin position="201"/>
        <end position="212"/>
    </location>
</feature>
<dbReference type="GO" id="GO:0007094">
    <property type="term" value="P:mitotic spindle assembly checkpoint signaling"/>
    <property type="evidence" value="ECO:0007669"/>
    <property type="project" value="InterPro"/>
</dbReference>
<keyword evidence="4" id="KW-0137">Centromere</keyword>
<dbReference type="Gene3D" id="1.10.510.10">
    <property type="entry name" value="Transferase(Phosphotransferase) domain 1"/>
    <property type="match status" value="1"/>
</dbReference>
<evidence type="ECO:0000256" key="3">
    <source>
        <dbReference type="ARBA" id="ARBA00022838"/>
    </source>
</evidence>
<feature type="region of interest" description="Disordered" evidence="5">
    <location>
        <begin position="196"/>
        <end position="266"/>
    </location>
</feature>
<evidence type="ECO:0000256" key="2">
    <source>
        <dbReference type="ARBA" id="ARBA00022454"/>
    </source>
</evidence>
<dbReference type="PANTHER" id="PTHR14030:SF4">
    <property type="entry name" value="BUB1 KINASE, ISOFORM A-RELATED"/>
    <property type="match status" value="1"/>
</dbReference>
<sequence>MLVALKDPLGESIARLATCHNPQETFTLLHDTVTQFENDRRYKNDVRYTQLWLQYANQLADPGWVYDHMLSKGIGKYVALLYEEAAKYYTNHQSLEKAISTLNHGIQNNAEPVESLQHLLQATCTTREPIIIEEEKHSAKVRQQGDDATPRAVVALLDMIDFQLAINARRAMLQQCYRYGVETSFEEIRARWPKRNMTRQSTSAASAVTGGALRTGHPNRARRSMITKPSSPYNIQSASHDSSNNKSYTHTAAQHNKRSKLVPQLSSTTTASLLAKRPIILSKKVSVIRSPQVQLPQQPAIKEPYSSNDMKHHQPVPITKEPSSPSTTSREESSITTDVLSKPIEIELPEIPAVDEIFPDGHIQKEVEGAIIEKQQHQVSAKVEPASSPQHQQIIAIPYEAHVVKRFLEQVNDPPVTEYKGYHDMLKLKRKPQLEGEFNLGTIRYTMKRKLGEGGTSSVYELQGSLALKVESVMCNAWEFYIMRQAAQRCKQPSHVVAVHEYYAYRTTTFMVMDLAKHGTLLDALNEHRLKYLTSAMSEARALCIIIELLDALCDLHGAGIIHGDVKMENVVVIESSPSKGDRVAFIDFGRAMDLTLVSSPNIRIYPRWRPVKPGTIDPPISSPWLPWALDYWGLAGIAHWLLFGNQIRVRKVAQQQGSSRWVLREHIKRYWHKTFWDDFFDQLMNPSTAATTSTAPAQLLAAAKRLVT</sequence>
<feature type="compositionally biased region" description="Low complexity" evidence="5">
    <location>
        <begin position="317"/>
        <end position="328"/>
    </location>
</feature>
<evidence type="ECO:0000313" key="8">
    <source>
        <dbReference type="EMBL" id="KAJ8658180.1"/>
    </source>
</evidence>
<dbReference type="GO" id="GO:0005524">
    <property type="term" value="F:ATP binding"/>
    <property type="evidence" value="ECO:0007669"/>
    <property type="project" value="InterPro"/>
</dbReference>
<keyword evidence="2" id="KW-0158">Chromosome</keyword>
<dbReference type="SMART" id="SM00220">
    <property type="entry name" value="S_TKc"/>
    <property type="match status" value="1"/>
</dbReference>
<evidence type="ECO:0000259" key="7">
    <source>
        <dbReference type="PROSITE" id="PS51489"/>
    </source>
</evidence>
<dbReference type="RefSeq" id="XP_058343093.1">
    <property type="nucleotide sequence ID" value="XM_058486219.1"/>
</dbReference>
<protein>
    <recommendedName>
        <fullName evidence="10">Protein kinase domain-containing protein</fullName>
    </recommendedName>
</protein>
<dbReference type="InterPro" id="IPR008271">
    <property type="entry name" value="Ser/Thr_kinase_AS"/>
</dbReference>
<reference evidence="8 9" key="1">
    <citation type="submission" date="2023-03" db="EMBL/GenBank/DDBJ databases">
        <title>Genome sequence of Lichtheimia ornata CBS 291.66.</title>
        <authorList>
            <person name="Mohabir J.T."/>
            <person name="Shea T.P."/>
            <person name="Kurbessoian T."/>
            <person name="Berby B."/>
            <person name="Fontaine J."/>
            <person name="Livny J."/>
            <person name="Gnirke A."/>
            <person name="Stajich J.E."/>
            <person name="Cuomo C.A."/>
        </authorList>
    </citation>
    <scope>NUCLEOTIDE SEQUENCE [LARGE SCALE GENOMIC DNA]</scope>
    <source>
        <strain evidence="8">CBS 291.66</strain>
    </source>
</reference>